<accession>A0A0D2MWX7</accession>
<dbReference type="SUPFAM" id="SSF53067">
    <property type="entry name" value="Actin-like ATPase domain"/>
    <property type="match status" value="1"/>
</dbReference>
<dbReference type="InterPro" id="IPR043129">
    <property type="entry name" value="ATPase_NBD"/>
</dbReference>
<keyword evidence="2" id="KW-1185">Reference proteome</keyword>
<organism evidence="1 2">
    <name type="scientific">Monoraphidium neglectum</name>
    <dbReference type="NCBI Taxonomy" id="145388"/>
    <lineage>
        <taxon>Eukaryota</taxon>
        <taxon>Viridiplantae</taxon>
        <taxon>Chlorophyta</taxon>
        <taxon>core chlorophytes</taxon>
        <taxon>Chlorophyceae</taxon>
        <taxon>CS clade</taxon>
        <taxon>Sphaeropleales</taxon>
        <taxon>Selenastraceae</taxon>
        <taxon>Monoraphidium</taxon>
    </lineage>
</organism>
<dbReference type="RefSeq" id="XP_013903966.1">
    <property type="nucleotide sequence ID" value="XM_014048512.1"/>
</dbReference>
<dbReference type="PANTHER" id="PTHR14187:SF5">
    <property type="entry name" value="HEAT SHOCK 70 KDA PROTEIN 12A"/>
    <property type="match status" value="1"/>
</dbReference>
<dbReference type="Gene3D" id="3.30.420.40">
    <property type="match status" value="2"/>
</dbReference>
<dbReference type="Gene3D" id="3.90.640.10">
    <property type="entry name" value="Actin, Chain A, domain 4"/>
    <property type="match status" value="1"/>
</dbReference>
<name>A0A0D2MWX7_9CHLO</name>
<dbReference type="Proteomes" id="UP000054498">
    <property type="component" value="Unassembled WGS sequence"/>
</dbReference>
<proteinExistence type="predicted"/>
<dbReference type="EMBL" id="KK100582">
    <property type="protein sequence ID" value="KIZ04947.1"/>
    <property type="molecule type" value="Genomic_DNA"/>
</dbReference>
<dbReference type="OrthoDB" id="546249at2759"/>
<protein>
    <submittedName>
        <fullName evidence="1">Heat shock protein 12A</fullName>
    </submittedName>
</protein>
<sequence>MASGTRIQQHGLIVAYDFGTSYSGVAAKALSPDPLVLTDFPYQAAYSPYPKMPTLSLYQLPPGGSDPEGTGIIPSPQSQQLELLHEPEAAAIAMVRELKPYLSLKHGDTVLVIDLGGGTADITLHELVPNLDADGGGAPYHLKEVACRRAELAGSTFVDDRFEAWLEGRLGLEPDGFGAWKASSPRDRLKLMRAWEEQKRIFGEGWELRDCKVQLPDTLWKLLPAHTRRDLSSASASRAAAACTDDPPGWCDADYAVVGDDDEEESGDDDEPYVYIKADTMVEEMFEPVVDTIAWALRPVLAWDGGRADWVLASGGFSASPYVMQRLREEVACVLADKDIVTVPNPGAAVLKGAALFGDNLQLVAARISTLAYGVEMSCKYRRGMPGKPFISNITGARLVDHCFQQFVKRDHLVVVDETVEHTFSTTRQYQDSVTFNLFCTTDNSQRYTSQPGMRRLASLVLDLPPPHGPHERHLQASFRFGTAEIQVTAVDTESGKSVTTSLEFVAGV</sequence>
<dbReference type="PANTHER" id="PTHR14187">
    <property type="entry name" value="ALPHA KINASE/ELONGATION FACTOR 2 KINASE"/>
    <property type="match status" value="1"/>
</dbReference>
<reference evidence="1 2" key="1">
    <citation type="journal article" date="2013" name="BMC Genomics">
        <title>Reconstruction of the lipid metabolism for the microalga Monoraphidium neglectum from its genome sequence reveals characteristics suitable for biofuel production.</title>
        <authorList>
            <person name="Bogen C."/>
            <person name="Al-Dilaimi A."/>
            <person name="Albersmeier A."/>
            <person name="Wichmann J."/>
            <person name="Grundmann M."/>
            <person name="Rupp O."/>
            <person name="Lauersen K.J."/>
            <person name="Blifernez-Klassen O."/>
            <person name="Kalinowski J."/>
            <person name="Goesmann A."/>
            <person name="Mussgnug J.H."/>
            <person name="Kruse O."/>
        </authorList>
    </citation>
    <scope>NUCLEOTIDE SEQUENCE [LARGE SCALE GENOMIC DNA]</scope>
    <source>
        <strain evidence="1 2">SAG 48.87</strain>
    </source>
</reference>
<dbReference type="STRING" id="145388.A0A0D2MWX7"/>
<gene>
    <name evidence="1" type="ORF">MNEG_3010</name>
</gene>
<dbReference type="KEGG" id="mng:MNEG_3010"/>
<keyword evidence="1" id="KW-0346">Stress response</keyword>
<dbReference type="GeneID" id="25735888"/>
<evidence type="ECO:0000313" key="1">
    <source>
        <dbReference type="EMBL" id="KIZ04947.1"/>
    </source>
</evidence>
<evidence type="ECO:0000313" key="2">
    <source>
        <dbReference type="Proteomes" id="UP000054498"/>
    </source>
</evidence>
<dbReference type="AlphaFoldDB" id="A0A0D2MWX7"/>